<organism evidence="11 12">
    <name type="scientific">Saccoglossus kowalevskii</name>
    <name type="common">Acorn worm</name>
    <dbReference type="NCBI Taxonomy" id="10224"/>
    <lineage>
        <taxon>Eukaryota</taxon>
        <taxon>Metazoa</taxon>
        <taxon>Hemichordata</taxon>
        <taxon>Enteropneusta</taxon>
        <taxon>Harrimaniidae</taxon>
        <taxon>Saccoglossus</taxon>
    </lineage>
</organism>
<evidence type="ECO:0000259" key="10">
    <source>
        <dbReference type="Pfam" id="PF01435"/>
    </source>
</evidence>
<keyword evidence="11" id="KW-1185">Reference proteome</keyword>
<accession>A0ABM0M804</accession>
<evidence type="ECO:0000256" key="6">
    <source>
        <dbReference type="ARBA" id="ARBA00038233"/>
    </source>
</evidence>
<dbReference type="Gene3D" id="3.30.2010.10">
    <property type="entry name" value="Metalloproteases ('zincins'), catalytic domain"/>
    <property type="match status" value="1"/>
</dbReference>
<dbReference type="GeneID" id="102807689"/>
<evidence type="ECO:0000256" key="5">
    <source>
        <dbReference type="ARBA" id="ARBA00023049"/>
    </source>
</evidence>
<sequence>MFTSLYQVTKCCAQKTVLQHTAKSLNREIRTIPVRLKRTFSSSGCHGHNSGLLNDAFPRCNRSLNIEAFLLRYDKSMVPTSHPVYEIVARVTRQIINANLDIPLIRDMDWTINIINEPEKNAFVLPNGQIFVFTGILKAVLNEDQLGIVLGHEIAHVLLGHAAEQVSFAEFVDGLSIILLAALWAFLPNDGIALVAQWFKSKVIEIFLHMPYNRHLETEADEVGLQLVAKGCFDVRESSAFWECMALESEATGADQIELLSTHPSHQNRADNLSYFIPEAINIRELCKCPPLPHKDPREMVRRLKQHLKKMKTEDEVVLPSGVTVKV</sequence>
<name>A0ABM0M804_SACKO</name>
<keyword evidence="1 9" id="KW-0645">Protease</keyword>
<keyword evidence="3 9" id="KW-0378">Hydrolase</keyword>
<dbReference type="PANTHER" id="PTHR22726">
    <property type="entry name" value="METALLOENDOPEPTIDASE OMA1"/>
    <property type="match status" value="1"/>
</dbReference>
<evidence type="ECO:0000256" key="7">
    <source>
        <dbReference type="ARBA" id="ARBA00040360"/>
    </source>
</evidence>
<dbReference type="PANTHER" id="PTHR22726:SF1">
    <property type="entry name" value="METALLOENDOPEPTIDASE OMA1, MITOCHONDRIAL"/>
    <property type="match status" value="1"/>
</dbReference>
<evidence type="ECO:0000313" key="12">
    <source>
        <dbReference type="RefSeq" id="XP_006816145.1"/>
    </source>
</evidence>
<dbReference type="InterPro" id="IPR001915">
    <property type="entry name" value="Peptidase_M48"/>
</dbReference>
<dbReference type="RefSeq" id="XP_006816145.1">
    <property type="nucleotide sequence ID" value="XM_006816082.1"/>
</dbReference>
<dbReference type="Proteomes" id="UP000694865">
    <property type="component" value="Unplaced"/>
</dbReference>
<evidence type="ECO:0000313" key="11">
    <source>
        <dbReference type="Proteomes" id="UP000694865"/>
    </source>
</evidence>
<dbReference type="Pfam" id="PF01435">
    <property type="entry name" value="Peptidase_M48"/>
    <property type="match status" value="1"/>
</dbReference>
<comment type="cofactor">
    <cofactor evidence="9">
        <name>Zn(2+)</name>
        <dbReference type="ChEBI" id="CHEBI:29105"/>
    </cofactor>
    <text evidence="9">Binds 1 zinc ion per subunit.</text>
</comment>
<evidence type="ECO:0000256" key="4">
    <source>
        <dbReference type="ARBA" id="ARBA00022833"/>
    </source>
</evidence>
<evidence type="ECO:0000256" key="8">
    <source>
        <dbReference type="ARBA" id="ARBA00042978"/>
    </source>
</evidence>
<protein>
    <recommendedName>
        <fullName evidence="7">Metalloendopeptidase OMA1, mitochondrial</fullName>
    </recommendedName>
    <alternativeName>
        <fullName evidence="8">Overlapping with the m-AAA protease 1 homolog</fullName>
    </alternativeName>
</protein>
<evidence type="ECO:0000256" key="1">
    <source>
        <dbReference type="ARBA" id="ARBA00022670"/>
    </source>
</evidence>
<proteinExistence type="inferred from homology"/>
<gene>
    <name evidence="12" type="primary">LOC102807689</name>
</gene>
<evidence type="ECO:0000256" key="2">
    <source>
        <dbReference type="ARBA" id="ARBA00022723"/>
    </source>
</evidence>
<dbReference type="CDD" id="cd07331">
    <property type="entry name" value="M48C_Oma1_like"/>
    <property type="match status" value="1"/>
</dbReference>
<keyword evidence="5 9" id="KW-0482">Metalloprotease</keyword>
<keyword evidence="4 9" id="KW-0862">Zinc</keyword>
<reference evidence="12" key="1">
    <citation type="submission" date="2025-08" db="UniProtKB">
        <authorList>
            <consortium name="RefSeq"/>
        </authorList>
    </citation>
    <scope>IDENTIFICATION</scope>
    <source>
        <tissue evidence="12">Testes</tissue>
    </source>
</reference>
<dbReference type="InterPro" id="IPR051156">
    <property type="entry name" value="Mito/Outer_Membr_Metalloprot"/>
</dbReference>
<feature type="domain" description="Peptidase M48" evidence="10">
    <location>
        <begin position="90"/>
        <end position="275"/>
    </location>
</feature>
<keyword evidence="2" id="KW-0479">Metal-binding</keyword>
<evidence type="ECO:0000256" key="3">
    <source>
        <dbReference type="ARBA" id="ARBA00022801"/>
    </source>
</evidence>
<comment type="similarity">
    <text evidence="6 9">Belongs to the peptidase M48 family.</text>
</comment>
<evidence type="ECO:0000256" key="9">
    <source>
        <dbReference type="RuleBase" id="RU003983"/>
    </source>
</evidence>